<feature type="transmembrane region" description="Helical" evidence="1">
    <location>
        <begin position="79"/>
        <end position="95"/>
    </location>
</feature>
<proteinExistence type="predicted"/>
<keyword evidence="3" id="KW-1185">Reference proteome</keyword>
<dbReference type="RefSeq" id="WP_248904511.1">
    <property type="nucleotide sequence ID" value="NZ_CP109979.1"/>
</dbReference>
<dbReference type="Proteomes" id="UP001596417">
    <property type="component" value="Unassembled WGS sequence"/>
</dbReference>
<sequence length="236" mass="27099">MTADENHDFDPEAPEEREIGREMVDKSVGLGSVVAHFYRGEMSRVTAWRQRLDETINWAVTVLSAILVYAFSTEGRHEILLAGIVVVTIFLGLEARRYQDYDVFRARARLLQENLFANALDPSQGVEHRDWRRQLSEDYRNPTTKVPLLEAIARRLRRVYLPFLTLLVLAWLFKITAFSSQSWTEGAAVGKIPGTVVIGIVFGYYIVAIAVAFWPRERKAKGEFSKQEYGEWKDEN</sequence>
<keyword evidence="1" id="KW-1133">Transmembrane helix</keyword>
<evidence type="ECO:0000313" key="2">
    <source>
        <dbReference type="EMBL" id="MFC7188845.1"/>
    </source>
</evidence>
<dbReference type="InterPro" id="IPR014470">
    <property type="entry name" value="UCP01500"/>
</dbReference>
<feature type="transmembrane region" description="Helical" evidence="1">
    <location>
        <begin position="192"/>
        <end position="214"/>
    </location>
</feature>
<keyword evidence="1" id="KW-0472">Membrane</keyword>
<accession>A0ABD5YML7</accession>
<reference evidence="2 3" key="1">
    <citation type="journal article" date="2019" name="Int. J. Syst. Evol. Microbiol.">
        <title>The Global Catalogue of Microorganisms (GCM) 10K type strain sequencing project: providing services to taxonomists for standard genome sequencing and annotation.</title>
        <authorList>
            <consortium name="The Broad Institute Genomics Platform"/>
            <consortium name="The Broad Institute Genome Sequencing Center for Infectious Disease"/>
            <person name="Wu L."/>
            <person name="Ma J."/>
        </authorList>
    </citation>
    <scope>NUCLEOTIDE SEQUENCE [LARGE SCALE GENOMIC DNA]</scope>
    <source>
        <strain evidence="2 3">RDMS1</strain>
    </source>
</reference>
<dbReference type="AlphaFoldDB" id="A0ABD5YML7"/>
<feature type="transmembrane region" description="Helical" evidence="1">
    <location>
        <begin position="159"/>
        <end position="180"/>
    </location>
</feature>
<evidence type="ECO:0000256" key="1">
    <source>
        <dbReference type="SAM" id="Phobius"/>
    </source>
</evidence>
<dbReference type="EMBL" id="JBHTAX010000001">
    <property type="protein sequence ID" value="MFC7188845.1"/>
    <property type="molecule type" value="Genomic_DNA"/>
</dbReference>
<comment type="caution">
    <text evidence="2">The sequence shown here is derived from an EMBL/GenBank/DDBJ whole genome shotgun (WGS) entry which is preliminary data.</text>
</comment>
<dbReference type="Pfam" id="PF10028">
    <property type="entry name" value="DUF2270"/>
    <property type="match status" value="1"/>
</dbReference>
<name>A0ABD5YML7_9EURY</name>
<gene>
    <name evidence="2" type="ORF">ACFQL7_02620</name>
</gene>
<organism evidence="2 3">
    <name type="scientific">Halocatena marina</name>
    <dbReference type="NCBI Taxonomy" id="2934937"/>
    <lineage>
        <taxon>Archaea</taxon>
        <taxon>Methanobacteriati</taxon>
        <taxon>Methanobacteriota</taxon>
        <taxon>Stenosarchaea group</taxon>
        <taxon>Halobacteria</taxon>
        <taxon>Halobacteriales</taxon>
        <taxon>Natronomonadaceae</taxon>
        <taxon>Halocatena</taxon>
    </lineage>
</organism>
<dbReference type="GeneID" id="76198409"/>
<evidence type="ECO:0000313" key="3">
    <source>
        <dbReference type="Proteomes" id="UP001596417"/>
    </source>
</evidence>
<keyword evidence="1" id="KW-0812">Transmembrane</keyword>
<protein>
    <submittedName>
        <fullName evidence="2">DUF2270 domain-containing protein</fullName>
    </submittedName>
</protein>
<feature type="transmembrane region" description="Helical" evidence="1">
    <location>
        <begin position="56"/>
        <end position="73"/>
    </location>
</feature>